<dbReference type="Pfam" id="PF08263">
    <property type="entry name" value="LRRNT_2"/>
    <property type="match status" value="1"/>
</dbReference>
<dbReference type="FunFam" id="3.80.10.10:FF:000383">
    <property type="entry name" value="Leucine-rich repeat receptor protein kinase EMS1"/>
    <property type="match status" value="1"/>
</dbReference>
<feature type="domain" description="Leucine-rich repeat-containing N-terminal plant-type" evidence="14">
    <location>
        <begin position="28"/>
        <end position="73"/>
    </location>
</feature>
<feature type="transmembrane region" description="Helical" evidence="12">
    <location>
        <begin position="947"/>
        <end position="971"/>
    </location>
</feature>
<dbReference type="SMART" id="SM00365">
    <property type="entry name" value="LRR_SD22"/>
    <property type="match status" value="5"/>
</dbReference>
<dbReference type="EMBL" id="JABCRI010000004">
    <property type="protein sequence ID" value="KAF8407174.1"/>
    <property type="molecule type" value="Genomic_DNA"/>
</dbReference>
<dbReference type="PANTHER" id="PTHR48062:SF52">
    <property type="entry name" value="RECEPTOR-LIKE PROTEIN 8-RELATED"/>
    <property type="match status" value="1"/>
</dbReference>
<dbReference type="InterPro" id="IPR032675">
    <property type="entry name" value="LRR_dom_sf"/>
</dbReference>
<keyword evidence="4" id="KW-0433">Leucine-rich repeat</keyword>
<proteinExistence type="inferred from homology"/>
<keyword evidence="5 12" id="KW-0812">Transmembrane</keyword>
<dbReference type="Gene3D" id="3.80.10.10">
    <property type="entry name" value="Ribonuclease Inhibitor"/>
    <property type="match status" value="5"/>
</dbReference>
<evidence type="ECO:0000256" key="7">
    <source>
        <dbReference type="ARBA" id="ARBA00022737"/>
    </source>
</evidence>
<dbReference type="InterPro" id="IPR051502">
    <property type="entry name" value="RLP_Defense_Trigger"/>
</dbReference>
<keyword evidence="10" id="KW-0675">Receptor</keyword>
<organism evidence="15 16">
    <name type="scientific">Tetracentron sinense</name>
    <name type="common">Spur-leaf</name>
    <dbReference type="NCBI Taxonomy" id="13715"/>
    <lineage>
        <taxon>Eukaryota</taxon>
        <taxon>Viridiplantae</taxon>
        <taxon>Streptophyta</taxon>
        <taxon>Embryophyta</taxon>
        <taxon>Tracheophyta</taxon>
        <taxon>Spermatophyta</taxon>
        <taxon>Magnoliopsida</taxon>
        <taxon>Trochodendrales</taxon>
        <taxon>Trochodendraceae</taxon>
        <taxon>Tetracentron</taxon>
    </lineage>
</organism>
<gene>
    <name evidence="15" type="ORF">HHK36_006300</name>
</gene>
<dbReference type="SUPFAM" id="SSF52047">
    <property type="entry name" value="RNI-like"/>
    <property type="match status" value="1"/>
</dbReference>
<dbReference type="PRINTS" id="PR00019">
    <property type="entry name" value="LEURICHRPT"/>
</dbReference>
<evidence type="ECO:0000256" key="6">
    <source>
        <dbReference type="ARBA" id="ARBA00022729"/>
    </source>
</evidence>
<keyword evidence="7" id="KW-0677">Repeat</keyword>
<sequence length="1007" mass="113124">MDCRLFRCFLVWVSLILVSLHGNKGCLEEERMGLLELKASVNWTKTEEGPLLHSWVDDRGSSDCCVWERVVCNPSTGRVIQLSLDDIRESYIDYFKSHSIYYIQQSIWFLNVSLFNPFEELQHLNLSMNSFDGWQLNEGFERLSKLKRLEVLILDGNHFNSTILPSLGALTSLKNVSLFSNRLDGPFSSQAKLSNLKGLNLSANRLNGSLPAQELANLINLEILYLNGNELIGTSSIGVLSSLKALYLDTNKFNGALVLHGLCELKNLQELDLRLNNISGIIPQCLSNLTSLRMLDLSKNQLSGNISSSLISCLTSLEYIDLSYNRFEGKFLFNEAFANHSMLKRVILQNGDNKLEVETEYPSWAPRFQLKVLVLSNCNLNKRTSVIPTFLSNQYDLSAVDLSYNTLNGRFPTWLVENNTRLEYLSLGKNSLKGHFQLPRHRYIYIYWIDLSNNYFDGELQENIGGILPNLEYLNLSRNALKGDIPSSIGDMRKLISLDLSNNNFSGEIPEHLAVACTSLQLLRLSSNRLSGQLFPAYFNLPWLLFLHLDNNQFMGNILDGLSKSSGLQTLDIGNNCISGKIPSWMGNFTSLKILIVRHNFLEGRIPKELSELYQLDFLDISQNNLSGSIPSFLNSSNLRYGHFQGNGFTGPIPKSFLNSSSLLTLDIRDNNLSGGIPSSIDALSNLRILLLKGNNLNGPISSDLCKMKNISIMDLSHNTFSGSIPPCFNNITFGRIGALKHEFMQVPMINSFLRYFNYDPKKSFLDSTFIDTLPFMYELDEQEQVEFITKSRSSFYEGDILNFMSGLDLSSNNLTGDIPYELGELNGIHALNLSRNHLAGSIPKTLSNLKNIESLDLSHNKLSGEIPSELSRLYALEVFSVAYNNLSGKTPDMKAQFGTFDNTSYEGNAFLCGPPLQNNCSPTVESLHKSITFSIEGNDNILDIDFVAFSSSFVGSYIVLLLGFATILFINPYCRHMWFNIIDTGIHSCFHFVADTIDKLSTCVYN</sequence>
<keyword evidence="11" id="KW-0325">Glycoprotein</keyword>
<comment type="caution">
    <text evidence="15">The sequence shown here is derived from an EMBL/GenBank/DDBJ whole genome shotgun (WGS) entry which is preliminary data.</text>
</comment>
<keyword evidence="9 12" id="KW-0472">Membrane</keyword>
<evidence type="ECO:0000256" key="5">
    <source>
        <dbReference type="ARBA" id="ARBA00022692"/>
    </source>
</evidence>
<dbReference type="InterPro" id="IPR003591">
    <property type="entry name" value="Leu-rich_rpt_typical-subtyp"/>
</dbReference>
<dbReference type="InterPro" id="IPR013210">
    <property type="entry name" value="LRR_N_plant-typ"/>
</dbReference>
<dbReference type="Proteomes" id="UP000655225">
    <property type="component" value="Unassembled WGS sequence"/>
</dbReference>
<keyword evidence="16" id="KW-1185">Reference proteome</keyword>
<evidence type="ECO:0000256" key="1">
    <source>
        <dbReference type="ARBA" id="ARBA00004251"/>
    </source>
</evidence>
<name>A0A834ZH02_TETSI</name>
<dbReference type="FunFam" id="3.80.10.10:FF:000041">
    <property type="entry name" value="LRR receptor-like serine/threonine-protein kinase ERECTA"/>
    <property type="match status" value="3"/>
</dbReference>
<feature type="chain" id="PRO_5033046667" description="Leucine-rich repeat-containing N-terminal plant-type domain-containing protein" evidence="13">
    <location>
        <begin position="23"/>
        <end position="1007"/>
    </location>
</feature>
<keyword evidence="8 12" id="KW-1133">Transmembrane helix</keyword>
<dbReference type="Pfam" id="PF00560">
    <property type="entry name" value="LRR_1"/>
    <property type="match status" value="7"/>
</dbReference>
<evidence type="ECO:0000256" key="11">
    <source>
        <dbReference type="ARBA" id="ARBA00023180"/>
    </source>
</evidence>
<keyword evidence="6 13" id="KW-0732">Signal</keyword>
<evidence type="ECO:0000256" key="12">
    <source>
        <dbReference type="SAM" id="Phobius"/>
    </source>
</evidence>
<protein>
    <recommendedName>
        <fullName evidence="14">Leucine-rich repeat-containing N-terminal plant-type domain-containing protein</fullName>
    </recommendedName>
</protein>
<evidence type="ECO:0000256" key="2">
    <source>
        <dbReference type="ARBA" id="ARBA00009592"/>
    </source>
</evidence>
<dbReference type="FunFam" id="3.80.10.10:FF:000213">
    <property type="entry name" value="Tyrosine-sulfated glycopeptide receptor 1"/>
    <property type="match status" value="1"/>
</dbReference>
<comment type="subcellular location">
    <subcellularLocation>
        <location evidence="1">Cell membrane</location>
        <topology evidence="1">Single-pass type I membrane protein</topology>
    </subcellularLocation>
</comment>
<evidence type="ECO:0000313" key="16">
    <source>
        <dbReference type="Proteomes" id="UP000655225"/>
    </source>
</evidence>
<dbReference type="GO" id="GO:0005886">
    <property type="term" value="C:plasma membrane"/>
    <property type="evidence" value="ECO:0007669"/>
    <property type="project" value="UniProtKB-SubCell"/>
</dbReference>
<evidence type="ECO:0000256" key="13">
    <source>
        <dbReference type="SAM" id="SignalP"/>
    </source>
</evidence>
<dbReference type="OrthoDB" id="4691307at2759"/>
<evidence type="ECO:0000313" key="15">
    <source>
        <dbReference type="EMBL" id="KAF8407174.1"/>
    </source>
</evidence>
<dbReference type="Pfam" id="PF13855">
    <property type="entry name" value="LRR_8"/>
    <property type="match status" value="2"/>
</dbReference>
<reference evidence="15 16" key="1">
    <citation type="submission" date="2020-04" db="EMBL/GenBank/DDBJ databases">
        <title>Plant Genome Project.</title>
        <authorList>
            <person name="Zhang R.-G."/>
        </authorList>
    </citation>
    <scope>NUCLEOTIDE SEQUENCE [LARGE SCALE GENOMIC DNA]</scope>
    <source>
        <strain evidence="15">YNK0</strain>
        <tissue evidence="15">Leaf</tissue>
    </source>
</reference>
<dbReference type="SMART" id="SM00369">
    <property type="entry name" value="LRR_TYP"/>
    <property type="match status" value="10"/>
</dbReference>
<feature type="signal peptide" evidence="13">
    <location>
        <begin position="1"/>
        <end position="22"/>
    </location>
</feature>
<comment type="similarity">
    <text evidence="2">Belongs to the RLP family.</text>
</comment>
<dbReference type="PANTHER" id="PTHR48062">
    <property type="entry name" value="RECEPTOR-LIKE PROTEIN 14"/>
    <property type="match status" value="1"/>
</dbReference>
<evidence type="ECO:0000256" key="9">
    <source>
        <dbReference type="ARBA" id="ARBA00023136"/>
    </source>
</evidence>
<dbReference type="OMA" id="CSELMIM"/>
<evidence type="ECO:0000256" key="8">
    <source>
        <dbReference type="ARBA" id="ARBA00022989"/>
    </source>
</evidence>
<dbReference type="SUPFAM" id="SSF52058">
    <property type="entry name" value="L domain-like"/>
    <property type="match status" value="2"/>
</dbReference>
<evidence type="ECO:0000256" key="10">
    <source>
        <dbReference type="ARBA" id="ARBA00023170"/>
    </source>
</evidence>
<evidence type="ECO:0000256" key="4">
    <source>
        <dbReference type="ARBA" id="ARBA00022614"/>
    </source>
</evidence>
<evidence type="ECO:0000259" key="14">
    <source>
        <dbReference type="Pfam" id="PF08263"/>
    </source>
</evidence>
<dbReference type="InterPro" id="IPR001611">
    <property type="entry name" value="Leu-rich_rpt"/>
</dbReference>
<evidence type="ECO:0000256" key="3">
    <source>
        <dbReference type="ARBA" id="ARBA00022475"/>
    </source>
</evidence>
<accession>A0A834ZH02</accession>
<keyword evidence="3" id="KW-1003">Cell membrane</keyword>
<dbReference type="AlphaFoldDB" id="A0A834ZH02"/>